<gene>
    <name evidence="2" type="ORF">J1902_10105</name>
</gene>
<dbReference type="GO" id="GO:0016491">
    <property type="term" value="F:oxidoreductase activity"/>
    <property type="evidence" value="ECO:0007669"/>
    <property type="project" value="InterPro"/>
</dbReference>
<organism evidence="2 3">
    <name type="scientific">Arthrobacter cavernae</name>
    <dbReference type="NCBI Taxonomy" id="2817681"/>
    <lineage>
        <taxon>Bacteria</taxon>
        <taxon>Bacillati</taxon>
        <taxon>Actinomycetota</taxon>
        <taxon>Actinomycetes</taxon>
        <taxon>Micrococcales</taxon>
        <taxon>Micrococcaceae</taxon>
        <taxon>Arthrobacter</taxon>
    </lineage>
</organism>
<comment type="caution">
    <text evidence="2">The sequence shown here is derived from an EMBL/GenBank/DDBJ whole genome shotgun (WGS) entry which is preliminary data.</text>
</comment>
<protein>
    <submittedName>
        <fullName evidence="2">Aldo/keto reductase</fullName>
    </submittedName>
</protein>
<sequence length="323" mass="34491">MSAASELGGQPEAARLGRLGFGAAGIGNLYRAMPDSQAEDTINAAWDAGVRYFDTAPHYGLGLSERRLGAVLRDKPRDSFTISTKVGRLLEPQDAQGRLDDEGFDVPADSLRVWDFSEAGIRRSLEDSLGRLGLDHVDIAYLHDPDVHDLEAGISHALPVLEKLRAEGLVRAIGVGTNSAEAALECVESAELDLVMLAGRYTLLEQPGVPLLDRCTARGTGVVNVGVFNSGLLARPEVPEDAHYNYGRAPRALVERARALAGVCRDFGVELPTAALQFSLRHPAVVNVTVGASRPEQAAGNAARMAEDVPEELWAALAAVRRA</sequence>
<dbReference type="GO" id="GO:0005829">
    <property type="term" value="C:cytosol"/>
    <property type="evidence" value="ECO:0007669"/>
    <property type="project" value="TreeGrafter"/>
</dbReference>
<dbReference type="AlphaFoldDB" id="A0A939HHE7"/>
<dbReference type="EMBL" id="JAFNLL010000021">
    <property type="protein sequence ID" value="MBO1268323.1"/>
    <property type="molecule type" value="Genomic_DNA"/>
</dbReference>
<dbReference type="PANTHER" id="PTHR42686:SF1">
    <property type="entry name" value="GH17980P-RELATED"/>
    <property type="match status" value="1"/>
</dbReference>
<dbReference type="InterPro" id="IPR036812">
    <property type="entry name" value="NAD(P)_OxRdtase_dom_sf"/>
</dbReference>
<keyword evidence="3" id="KW-1185">Reference proteome</keyword>
<evidence type="ECO:0000313" key="3">
    <source>
        <dbReference type="Proteomes" id="UP000664164"/>
    </source>
</evidence>
<dbReference type="RefSeq" id="WP_207616124.1">
    <property type="nucleotide sequence ID" value="NZ_JAFNLL010000021.1"/>
</dbReference>
<dbReference type="SUPFAM" id="SSF51430">
    <property type="entry name" value="NAD(P)-linked oxidoreductase"/>
    <property type="match status" value="1"/>
</dbReference>
<dbReference type="PANTHER" id="PTHR42686">
    <property type="entry name" value="GH17980P-RELATED"/>
    <property type="match status" value="1"/>
</dbReference>
<feature type="domain" description="NADP-dependent oxidoreductase" evidence="1">
    <location>
        <begin position="18"/>
        <end position="320"/>
    </location>
</feature>
<dbReference type="InterPro" id="IPR023210">
    <property type="entry name" value="NADP_OxRdtase_dom"/>
</dbReference>
<name>A0A939HHE7_9MICC</name>
<evidence type="ECO:0000313" key="2">
    <source>
        <dbReference type="EMBL" id="MBO1268323.1"/>
    </source>
</evidence>
<proteinExistence type="predicted"/>
<reference evidence="2" key="1">
    <citation type="submission" date="2021-03" db="EMBL/GenBank/DDBJ databases">
        <title>A new species, PO-11, isolated from a karst cave deposit.</title>
        <authorList>
            <person name="Zhaoxiaoyong W."/>
        </authorList>
    </citation>
    <scope>NUCLEOTIDE SEQUENCE</scope>
    <source>
        <strain evidence="2">PO-11</strain>
    </source>
</reference>
<dbReference type="Proteomes" id="UP000664164">
    <property type="component" value="Unassembled WGS sequence"/>
</dbReference>
<dbReference type="Gene3D" id="3.20.20.100">
    <property type="entry name" value="NADP-dependent oxidoreductase domain"/>
    <property type="match status" value="1"/>
</dbReference>
<dbReference type="InterPro" id="IPR020471">
    <property type="entry name" value="AKR"/>
</dbReference>
<accession>A0A939HHE7</accession>
<dbReference type="Pfam" id="PF00248">
    <property type="entry name" value="Aldo_ket_red"/>
    <property type="match status" value="1"/>
</dbReference>
<evidence type="ECO:0000259" key="1">
    <source>
        <dbReference type="Pfam" id="PF00248"/>
    </source>
</evidence>
<dbReference type="CDD" id="cd19152">
    <property type="entry name" value="AKR_AKR15A"/>
    <property type="match status" value="1"/>
</dbReference>